<dbReference type="Pfam" id="PF23411">
    <property type="entry name" value="Beta-prop_Vps41"/>
    <property type="match status" value="1"/>
</dbReference>
<dbReference type="EMBL" id="REGN01012291">
    <property type="protein sequence ID" value="RMZ96279.1"/>
    <property type="molecule type" value="Genomic_DNA"/>
</dbReference>
<keyword evidence="3" id="KW-1185">Reference proteome</keyword>
<protein>
    <submittedName>
        <fullName evidence="2">Vacuolar sorting-associated 41-like protein</fullName>
    </submittedName>
</protein>
<sequence>MAESEYVQEIEDEEESDYAEAEPVLAYSRIKNDVLGIIESDSVSCIKADRKFLIVGTHWGRVHVLDHDGNKVLTKEPSGGVPLQNYSI</sequence>
<gene>
    <name evidence="2" type="ORF">BpHYR1_004605</name>
</gene>
<reference evidence="2 3" key="1">
    <citation type="journal article" date="2018" name="Sci. Rep.">
        <title>Genomic signatures of local adaptation to the degree of environmental predictability in rotifers.</title>
        <authorList>
            <person name="Franch-Gras L."/>
            <person name="Hahn C."/>
            <person name="Garcia-Roger E.M."/>
            <person name="Carmona M.J."/>
            <person name="Serra M."/>
            <person name="Gomez A."/>
        </authorList>
    </citation>
    <scope>NUCLEOTIDE SEQUENCE [LARGE SCALE GENOMIC DNA]</scope>
    <source>
        <strain evidence="2">HYR1</strain>
    </source>
</reference>
<comment type="caution">
    <text evidence="2">The sequence shown here is derived from an EMBL/GenBank/DDBJ whole genome shotgun (WGS) entry which is preliminary data.</text>
</comment>
<dbReference type="AlphaFoldDB" id="A0A3M7PBD2"/>
<feature type="domain" description="Vps41 beta-propeller" evidence="1">
    <location>
        <begin position="25"/>
        <end position="75"/>
    </location>
</feature>
<dbReference type="Proteomes" id="UP000276133">
    <property type="component" value="Unassembled WGS sequence"/>
</dbReference>
<accession>A0A3M7PBD2</accession>
<organism evidence="2 3">
    <name type="scientific">Brachionus plicatilis</name>
    <name type="common">Marine rotifer</name>
    <name type="synonym">Brachionus muelleri</name>
    <dbReference type="NCBI Taxonomy" id="10195"/>
    <lineage>
        <taxon>Eukaryota</taxon>
        <taxon>Metazoa</taxon>
        <taxon>Spiralia</taxon>
        <taxon>Gnathifera</taxon>
        <taxon>Rotifera</taxon>
        <taxon>Eurotatoria</taxon>
        <taxon>Monogononta</taxon>
        <taxon>Pseudotrocha</taxon>
        <taxon>Ploima</taxon>
        <taxon>Brachionidae</taxon>
        <taxon>Brachionus</taxon>
    </lineage>
</organism>
<dbReference type="STRING" id="10195.A0A3M7PBD2"/>
<evidence type="ECO:0000313" key="2">
    <source>
        <dbReference type="EMBL" id="RMZ96279.1"/>
    </source>
</evidence>
<evidence type="ECO:0000313" key="3">
    <source>
        <dbReference type="Proteomes" id="UP000276133"/>
    </source>
</evidence>
<dbReference type="InterPro" id="IPR057780">
    <property type="entry name" value="Beta-prop_Vps41"/>
</dbReference>
<proteinExistence type="predicted"/>
<evidence type="ECO:0000259" key="1">
    <source>
        <dbReference type="Pfam" id="PF23411"/>
    </source>
</evidence>
<dbReference type="OrthoDB" id="244107at2759"/>
<name>A0A3M7PBD2_BRAPC</name>